<evidence type="ECO:0000259" key="2">
    <source>
        <dbReference type="PROSITE" id="PS50943"/>
    </source>
</evidence>
<dbReference type="PANTHER" id="PTHR46797:SF1">
    <property type="entry name" value="METHYLPHOSPHONATE SYNTHASE"/>
    <property type="match status" value="1"/>
</dbReference>
<protein>
    <recommendedName>
        <fullName evidence="2">HTH cro/C1-type domain-containing protein</fullName>
    </recommendedName>
</protein>
<dbReference type="SUPFAM" id="SSF47413">
    <property type="entry name" value="lambda repressor-like DNA-binding domains"/>
    <property type="match status" value="1"/>
</dbReference>
<dbReference type="Gene3D" id="1.10.260.40">
    <property type="entry name" value="lambda repressor-like DNA-binding domains"/>
    <property type="match status" value="1"/>
</dbReference>
<dbReference type="PANTHER" id="PTHR46797">
    <property type="entry name" value="HTH-TYPE TRANSCRIPTIONAL REGULATOR"/>
    <property type="match status" value="1"/>
</dbReference>
<feature type="domain" description="HTH cro/C1-type" evidence="2">
    <location>
        <begin position="7"/>
        <end position="61"/>
    </location>
</feature>
<keyword evidence="1" id="KW-0238">DNA-binding</keyword>
<name>A0ABQ2L8X1_9BACL</name>
<dbReference type="Pfam" id="PF01381">
    <property type="entry name" value="HTH_3"/>
    <property type="match status" value="1"/>
</dbReference>
<reference evidence="4" key="1">
    <citation type="journal article" date="2019" name="Int. J. Syst. Evol. Microbiol.">
        <title>The Global Catalogue of Microorganisms (GCM) 10K type strain sequencing project: providing services to taxonomists for standard genome sequencing and annotation.</title>
        <authorList>
            <consortium name="The Broad Institute Genomics Platform"/>
            <consortium name="The Broad Institute Genome Sequencing Center for Infectious Disease"/>
            <person name="Wu L."/>
            <person name="Ma J."/>
        </authorList>
    </citation>
    <scope>NUCLEOTIDE SEQUENCE [LARGE SCALE GENOMIC DNA]</scope>
    <source>
        <strain evidence="4">CGMCC 1.6964</strain>
    </source>
</reference>
<dbReference type="RefSeq" id="WP_018977657.1">
    <property type="nucleotide sequence ID" value="NZ_BMLN01000013.1"/>
</dbReference>
<dbReference type="InterPro" id="IPR010982">
    <property type="entry name" value="Lambda_DNA-bd_dom_sf"/>
</dbReference>
<dbReference type="EMBL" id="BMLN01000013">
    <property type="protein sequence ID" value="GGO07207.1"/>
    <property type="molecule type" value="Genomic_DNA"/>
</dbReference>
<evidence type="ECO:0000313" key="3">
    <source>
        <dbReference type="EMBL" id="GGO07207.1"/>
    </source>
</evidence>
<dbReference type="CDD" id="cd00093">
    <property type="entry name" value="HTH_XRE"/>
    <property type="match status" value="1"/>
</dbReference>
<evidence type="ECO:0000313" key="4">
    <source>
        <dbReference type="Proteomes" id="UP000606653"/>
    </source>
</evidence>
<gene>
    <name evidence="3" type="ORF">GCM10010969_35510</name>
</gene>
<dbReference type="Proteomes" id="UP000606653">
    <property type="component" value="Unassembled WGS sequence"/>
</dbReference>
<dbReference type="InterPro" id="IPR050807">
    <property type="entry name" value="TransReg_Diox_bact_type"/>
</dbReference>
<sequence length="107" mass="12228">MDIGSKLRYLRKSRHLSSVELAQKANVSQSSISDIECNRRSPRLNTLSSLSRALGIPLSELLPVDDLLEHPLKEEERQLLDLFSRMNASQQKHLLGLLESLKKRHEN</sequence>
<dbReference type="PROSITE" id="PS50943">
    <property type="entry name" value="HTH_CROC1"/>
    <property type="match status" value="1"/>
</dbReference>
<evidence type="ECO:0000256" key="1">
    <source>
        <dbReference type="ARBA" id="ARBA00023125"/>
    </source>
</evidence>
<organism evidence="3 4">
    <name type="scientific">Saccharibacillus kuerlensis</name>
    <dbReference type="NCBI Taxonomy" id="459527"/>
    <lineage>
        <taxon>Bacteria</taxon>
        <taxon>Bacillati</taxon>
        <taxon>Bacillota</taxon>
        <taxon>Bacilli</taxon>
        <taxon>Bacillales</taxon>
        <taxon>Paenibacillaceae</taxon>
        <taxon>Saccharibacillus</taxon>
    </lineage>
</organism>
<proteinExistence type="predicted"/>
<dbReference type="SMART" id="SM00530">
    <property type="entry name" value="HTH_XRE"/>
    <property type="match status" value="1"/>
</dbReference>
<comment type="caution">
    <text evidence="3">The sequence shown here is derived from an EMBL/GenBank/DDBJ whole genome shotgun (WGS) entry which is preliminary data.</text>
</comment>
<keyword evidence="4" id="KW-1185">Reference proteome</keyword>
<accession>A0ABQ2L8X1</accession>
<dbReference type="InterPro" id="IPR001387">
    <property type="entry name" value="Cro/C1-type_HTH"/>
</dbReference>